<dbReference type="AlphaFoldDB" id="A0A086K6V3"/>
<evidence type="ECO:0000313" key="2">
    <source>
        <dbReference type="EMBL" id="KFG40121.1"/>
    </source>
</evidence>
<dbReference type="EMBL" id="AHZU02000792">
    <property type="protein sequence ID" value="KFG40121.1"/>
    <property type="molecule type" value="Genomic_DNA"/>
</dbReference>
<comment type="caution">
    <text evidence="2">The sequence shown here is derived from an EMBL/GenBank/DDBJ whole genome shotgun (WGS) entry which is preliminary data.</text>
</comment>
<sequence length="361" mass="39170">MERPGPTLEVPGAYCGHGQPGCALVHKKGFSSSTSRLRRPFLSVSVSSAHPRFSHLWGSALLFGILVVATGCILAAGQSSARTAFAEEGFVKDSHWARVLQQKWSDPSYLQTVARTIETMEKAEFWITLLGKQVQLQSSKAQLKTQRLERHRLEQRRKKHAIAAYYATTGDKHRADVDLRFGDLSLYALDWIAPRTCADLGWAGGNDVCALSLETDIHVLHSKLMLKSVEVQDFQNRLFSSGGPDVPPLEAVTQRATPPADGINTNVAASLRAKETFDWSSVARDIYMPALAELQAPGATPELFGVELGQFMAALEREERIRSNRGPSDGPAGGKGGQSMHFGSRGRQGVSGTASTTAEGV</sequence>
<organism evidence="2 3">
    <name type="scientific">Toxoplasma gondii GAB2-2007-GAL-DOM2</name>
    <dbReference type="NCBI Taxonomy" id="1130820"/>
    <lineage>
        <taxon>Eukaryota</taxon>
        <taxon>Sar</taxon>
        <taxon>Alveolata</taxon>
        <taxon>Apicomplexa</taxon>
        <taxon>Conoidasida</taxon>
        <taxon>Coccidia</taxon>
        <taxon>Eucoccidiorida</taxon>
        <taxon>Eimeriorina</taxon>
        <taxon>Sarcocystidae</taxon>
        <taxon>Toxoplasma</taxon>
    </lineage>
</organism>
<gene>
    <name evidence="2" type="ORF">TGDOM2_286680</name>
</gene>
<reference evidence="2 3" key="1">
    <citation type="submission" date="2014-02" db="EMBL/GenBank/DDBJ databases">
        <authorList>
            <person name="Sibley D."/>
            <person name="Venepally P."/>
            <person name="Karamycheva S."/>
            <person name="Hadjithomas M."/>
            <person name="Khan A."/>
            <person name="Brunk B."/>
            <person name="Roos D."/>
            <person name="Caler E."/>
            <person name="Lorenzi H."/>
        </authorList>
    </citation>
    <scope>NUCLEOTIDE SEQUENCE [LARGE SCALE GENOMIC DNA]</scope>
    <source>
        <strain evidence="2 3">GAB2-2007-GAL-DOM2</strain>
    </source>
</reference>
<protein>
    <submittedName>
        <fullName evidence="2">Uncharacterized protein</fullName>
    </submittedName>
</protein>
<evidence type="ECO:0000256" key="1">
    <source>
        <dbReference type="SAM" id="MobiDB-lite"/>
    </source>
</evidence>
<feature type="compositionally biased region" description="Polar residues" evidence="1">
    <location>
        <begin position="350"/>
        <end position="361"/>
    </location>
</feature>
<dbReference type="Proteomes" id="UP000028837">
    <property type="component" value="Unassembled WGS sequence"/>
</dbReference>
<dbReference type="VEuPathDB" id="ToxoDB:TGDOM2_286680"/>
<evidence type="ECO:0000313" key="3">
    <source>
        <dbReference type="Proteomes" id="UP000028837"/>
    </source>
</evidence>
<name>A0A086K6V3_TOXGO</name>
<dbReference type="OrthoDB" id="329985at2759"/>
<accession>A0A086K6V3</accession>
<proteinExistence type="predicted"/>
<feature type="region of interest" description="Disordered" evidence="1">
    <location>
        <begin position="321"/>
        <end position="361"/>
    </location>
</feature>